<name>A0A642VDQ0_9ASCO</name>
<organism evidence="2 3">
    <name type="scientific">Trichomonascus ciferrii</name>
    <dbReference type="NCBI Taxonomy" id="44093"/>
    <lineage>
        <taxon>Eukaryota</taxon>
        <taxon>Fungi</taxon>
        <taxon>Dikarya</taxon>
        <taxon>Ascomycota</taxon>
        <taxon>Saccharomycotina</taxon>
        <taxon>Dipodascomycetes</taxon>
        <taxon>Dipodascales</taxon>
        <taxon>Trichomonascaceae</taxon>
        <taxon>Trichomonascus</taxon>
        <taxon>Trichomonascus ciferrii complex</taxon>
    </lineage>
</organism>
<comment type="caution">
    <text evidence="2">The sequence shown here is derived from an EMBL/GenBank/DDBJ whole genome shotgun (WGS) entry which is preliminary data.</text>
</comment>
<sequence>MTSLKMLQDAKAESYSSTEANTSVPTSPSAQRLKNVARHIAPLPGYSNQIWPNRPSPLDALGHPPSFSTVRDVMKISDFFHTALARYDQRDVKPEDPILVLITFLFSDEGIQMRTDQAWAKASKRNNCQNPRGNYRKKSSSPKDPVLQKDTPAISSNESPWSIRHPTNPELV</sequence>
<feature type="region of interest" description="Disordered" evidence="1">
    <location>
        <begin position="122"/>
        <end position="172"/>
    </location>
</feature>
<feature type="region of interest" description="Disordered" evidence="1">
    <location>
        <begin position="1"/>
        <end position="31"/>
    </location>
</feature>
<keyword evidence="3" id="KW-1185">Reference proteome</keyword>
<accession>A0A642VDQ0</accession>
<gene>
    <name evidence="2" type="ORF">TRICI_000336</name>
</gene>
<feature type="compositionally biased region" description="Polar residues" evidence="1">
    <location>
        <begin position="14"/>
        <end position="31"/>
    </location>
</feature>
<evidence type="ECO:0000313" key="3">
    <source>
        <dbReference type="Proteomes" id="UP000761534"/>
    </source>
</evidence>
<dbReference type="VEuPathDB" id="FungiDB:TRICI_000336"/>
<reference evidence="2" key="1">
    <citation type="journal article" date="2019" name="G3 (Bethesda)">
        <title>Genome Assemblies of Two Rare Opportunistic Yeast Pathogens: Diutina rugosa (syn. Candida rugosa) and Trichomonascus ciferrii (syn. Candida ciferrii).</title>
        <authorList>
            <person name="Mixao V."/>
            <person name="Saus E."/>
            <person name="Hansen A.P."/>
            <person name="Lass-Florl C."/>
            <person name="Gabaldon T."/>
        </authorList>
    </citation>
    <scope>NUCLEOTIDE SEQUENCE</scope>
    <source>
        <strain evidence="2">CBS 4856</strain>
    </source>
</reference>
<evidence type="ECO:0000256" key="1">
    <source>
        <dbReference type="SAM" id="MobiDB-lite"/>
    </source>
</evidence>
<evidence type="ECO:0000313" key="2">
    <source>
        <dbReference type="EMBL" id="KAA8917510.1"/>
    </source>
</evidence>
<proteinExistence type="predicted"/>
<dbReference type="EMBL" id="SWFS01000031">
    <property type="protein sequence ID" value="KAA8917510.1"/>
    <property type="molecule type" value="Genomic_DNA"/>
</dbReference>
<dbReference type="Proteomes" id="UP000761534">
    <property type="component" value="Unassembled WGS sequence"/>
</dbReference>
<protein>
    <submittedName>
        <fullName evidence="2">Uncharacterized protein</fullName>
    </submittedName>
</protein>
<dbReference type="AlphaFoldDB" id="A0A642VDQ0"/>